<dbReference type="AlphaFoldDB" id="A0A0E9UB66"/>
<protein>
    <submittedName>
        <fullName evidence="1">Uncharacterized protein</fullName>
    </submittedName>
</protein>
<evidence type="ECO:0000313" key="1">
    <source>
        <dbReference type="EMBL" id="JAH63081.1"/>
    </source>
</evidence>
<organism evidence="1">
    <name type="scientific">Anguilla anguilla</name>
    <name type="common">European freshwater eel</name>
    <name type="synonym">Muraena anguilla</name>
    <dbReference type="NCBI Taxonomy" id="7936"/>
    <lineage>
        <taxon>Eukaryota</taxon>
        <taxon>Metazoa</taxon>
        <taxon>Chordata</taxon>
        <taxon>Craniata</taxon>
        <taxon>Vertebrata</taxon>
        <taxon>Euteleostomi</taxon>
        <taxon>Actinopterygii</taxon>
        <taxon>Neopterygii</taxon>
        <taxon>Teleostei</taxon>
        <taxon>Anguilliformes</taxon>
        <taxon>Anguillidae</taxon>
        <taxon>Anguilla</taxon>
    </lineage>
</organism>
<accession>A0A0E9UB66</accession>
<sequence>MYIYKYINKYIKKSTQRKAFTTL</sequence>
<proteinExistence type="predicted"/>
<dbReference type="EMBL" id="GBXM01045496">
    <property type="protein sequence ID" value="JAH63081.1"/>
    <property type="molecule type" value="Transcribed_RNA"/>
</dbReference>
<reference evidence="1" key="2">
    <citation type="journal article" date="2015" name="Fish Shellfish Immunol.">
        <title>Early steps in the European eel (Anguilla anguilla)-Vibrio vulnificus interaction in the gills: Role of the RtxA13 toxin.</title>
        <authorList>
            <person name="Callol A."/>
            <person name="Pajuelo D."/>
            <person name="Ebbesson L."/>
            <person name="Teles M."/>
            <person name="MacKenzie S."/>
            <person name="Amaro C."/>
        </authorList>
    </citation>
    <scope>NUCLEOTIDE SEQUENCE</scope>
</reference>
<reference evidence="1" key="1">
    <citation type="submission" date="2014-11" db="EMBL/GenBank/DDBJ databases">
        <authorList>
            <person name="Amaro Gonzalez C."/>
        </authorList>
    </citation>
    <scope>NUCLEOTIDE SEQUENCE</scope>
</reference>
<name>A0A0E9UB66_ANGAN</name>